<feature type="transmembrane region" description="Helical" evidence="6">
    <location>
        <begin position="254"/>
        <end position="277"/>
    </location>
</feature>
<evidence type="ECO:0000256" key="6">
    <source>
        <dbReference type="SAM" id="Phobius"/>
    </source>
</evidence>
<dbReference type="InterPro" id="IPR050189">
    <property type="entry name" value="MFS_Efflux_Transporters"/>
</dbReference>
<comment type="subcellular location">
    <subcellularLocation>
        <location evidence="1">Cell membrane</location>
        <topology evidence="1">Multi-pass membrane protein</topology>
    </subcellularLocation>
</comment>
<dbReference type="Gene3D" id="1.20.1250.20">
    <property type="entry name" value="MFS general substrate transporter like domains"/>
    <property type="match status" value="1"/>
</dbReference>
<feature type="transmembrane region" description="Helical" evidence="6">
    <location>
        <begin position="25"/>
        <end position="47"/>
    </location>
</feature>
<dbReference type="PANTHER" id="PTHR43124">
    <property type="entry name" value="PURINE EFFLUX PUMP PBUE"/>
    <property type="match status" value="1"/>
</dbReference>
<comment type="caution">
    <text evidence="8">The sequence shown here is derived from an EMBL/GenBank/DDBJ whole genome shotgun (WGS) entry which is preliminary data.</text>
</comment>
<name>A0ABY0FFZ9_9NEIS</name>
<evidence type="ECO:0000256" key="5">
    <source>
        <dbReference type="ARBA" id="ARBA00023136"/>
    </source>
</evidence>
<evidence type="ECO:0000256" key="2">
    <source>
        <dbReference type="ARBA" id="ARBA00022475"/>
    </source>
</evidence>
<evidence type="ECO:0000256" key="4">
    <source>
        <dbReference type="ARBA" id="ARBA00022989"/>
    </source>
</evidence>
<evidence type="ECO:0000259" key="7">
    <source>
        <dbReference type="PROSITE" id="PS50850"/>
    </source>
</evidence>
<proteinExistence type="predicted"/>
<dbReference type="SUPFAM" id="SSF103473">
    <property type="entry name" value="MFS general substrate transporter"/>
    <property type="match status" value="1"/>
</dbReference>
<keyword evidence="9" id="KW-1185">Reference proteome</keyword>
<keyword evidence="2" id="KW-1003">Cell membrane</keyword>
<dbReference type="CDD" id="cd17324">
    <property type="entry name" value="MFS_NepI_like"/>
    <property type="match status" value="1"/>
</dbReference>
<feature type="transmembrane region" description="Helical" evidence="6">
    <location>
        <begin position="119"/>
        <end position="141"/>
    </location>
</feature>
<dbReference type="EMBL" id="REGR01000001">
    <property type="protein sequence ID" value="RXZ45323.1"/>
    <property type="molecule type" value="Genomic_DNA"/>
</dbReference>
<organism evidence="8 9">
    <name type="scientific">Crenobacter cavernae</name>
    <dbReference type="NCBI Taxonomy" id="2290923"/>
    <lineage>
        <taxon>Bacteria</taxon>
        <taxon>Pseudomonadati</taxon>
        <taxon>Pseudomonadota</taxon>
        <taxon>Betaproteobacteria</taxon>
        <taxon>Neisseriales</taxon>
        <taxon>Neisseriaceae</taxon>
        <taxon>Crenobacter</taxon>
    </lineage>
</organism>
<keyword evidence="4 6" id="KW-1133">Transmembrane helix</keyword>
<dbReference type="PANTHER" id="PTHR43124:SF10">
    <property type="entry name" value="PURINE EFFLUX PUMP PBUE"/>
    <property type="match status" value="1"/>
</dbReference>
<feature type="transmembrane region" description="Helical" evidence="6">
    <location>
        <begin position="284"/>
        <end position="302"/>
    </location>
</feature>
<feature type="transmembrane region" description="Helical" evidence="6">
    <location>
        <begin position="59"/>
        <end position="78"/>
    </location>
</feature>
<dbReference type="InterPro" id="IPR011701">
    <property type="entry name" value="MFS"/>
</dbReference>
<feature type="transmembrane region" description="Helical" evidence="6">
    <location>
        <begin position="308"/>
        <end position="325"/>
    </location>
</feature>
<feature type="transmembrane region" description="Helical" evidence="6">
    <location>
        <begin position="219"/>
        <end position="242"/>
    </location>
</feature>
<sequence>MSGPLAWRHGGEAGAASWMVMDKRIYLLAFVNFSMGLVEMFPAGILSRIAAELSVSVSAAGQMLGLFSLTFAIAAPVLQVLTARFERRRVLMITLAVFAAGTLWGVFAPTFAEQMAARVVPAAAGGLMCGTAFALAAQIAAPAFRGRAIALAAMGISSSIVLGVPLGILVAEEIGWRAMYVLTVVFAALAFVGVWRWLPKVQGSGAVPLSQQLRTLRSAKLLSAHTVTFLLMWGHFAMYAFLAPFMEQVVGLDSRWMSVVYLAFGAAGMTGGFLGGYSSDRWGGVRSVTGAGCALALALALLPFAATSLWLVLPVVMLWGMSAWGSTPSVQHYITSTSPETAGIQLGLNLAALNFGIAMGAAVGGLTLEFVSIRYNPWVGALAVIFGVLVARYSARLPYRRLAVA</sequence>
<feature type="domain" description="Major facilitator superfamily (MFS) profile" evidence="7">
    <location>
        <begin position="24"/>
        <end position="405"/>
    </location>
</feature>
<evidence type="ECO:0000256" key="1">
    <source>
        <dbReference type="ARBA" id="ARBA00004651"/>
    </source>
</evidence>
<dbReference type="Proteomes" id="UP000290682">
    <property type="component" value="Unassembled WGS sequence"/>
</dbReference>
<dbReference type="PROSITE" id="PS50850">
    <property type="entry name" value="MFS"/>
    <property type="match status" value="1"/>
</dbReference>
<evidence type="ECO:0000313" key="8">
    <source>
        <dbReference type="EMBL" id="RXZ45323.1"/>
    </source>
</evidence>
<evidence type="ECO:0000313" key="9">
    <source>
        <dbReference type="Proteomes" id="UP000290682"/>
    </source>
</evidence>
<reference evidence="8 9" key="1">
    <citation type="submission" date="2018-10" db="EMBL/GenBank/DDBJ databases">
        <title>Draft genome of Fastidiocella sp. strain 375T, a bacterium isolated from a karstic cave dripping water.</title>
        <authorList>
            <person name="Coelho C."/>
            <person name="Verissimo A."/>
            <person name="Tiago I."/>
        </authorList>
    </citation>
    <scope>NUCLEOTIDE SEQUENCE [LARGE SCALE GENOMIC DNA]</scope>
    <source>
        <strain evidence="8 9">CAVE-375</strain>
    </source>
</reference>
<evidence type="ECO:0000256" key="3">
    <source>
        <dbReference type="ARBA" id="ARBA00022692"/>
    </source>
</evidence>
<gene>
    <name evidence="8" type="ORF">EBB06_00415</name>
</gene>
<feature type="transmembrane region" description="Helical" evidence="6">
    <location>
        <begin position="148"/>
        <end position="171"/>
    </location>
</feature>
<accession>A0ABY0FFZ9</accession>
<keyword evidence="3 6" id="KW-0812">Transmembrane</keyword>
<feature type="transmembrane region" description="Helical" evidence="6">
    <location>
        <begin position="378"/>
        <end position="395"/>
    </location>
</feature>
<protein>
    <submittedName>
        <fullName evidence="8">MFS transporter</fullName>
    </submittedName>
</protein>
<dbReference type="Pfam" id="PF07690">
    <property type="entry name" value="MFS_1"/>
    <property type="match status" value="1"/>
</dbReference>
<keyword evidence="5 6" id="KW-0472">Membrane</keyword>
<feature type="transmembrane region" description="Helical" evidence="6">
    <location>
        <begin position="90"/>
        <end position="107"/>
    </location>
</feature>
<dbReference type="InterPro" id="IPR020846">
    <property type="entry name" value="MFS_dom"/>
</dbReference>
<feature type="transmembrane region" description="Helical" evidence="6">
    <location>
        <begin position="177"/>
        <end position="198"/>
    </location>
</feature>
<dbReference type="InterPro" id="IPR036259">
    <property type="entry name" value="MFS_trans_sf"/>
</dbReference>
<dbReference type="RefSeq" id="WP_129210485.1">
    <property type="nucleotide sequence ID" value="NZ_REGR01000001.1"/>
</dbReference>
<feature type="transmembrane region" description="Helical" evidence="6">
    <location>
        <begin position="346"/>
        <end position="366"/>
    </location>
</feature>